<dbReference type="PROSITE" id="PS51679">
    <property type="entry name" value="SAM_MT_C5"/>
    <property type="match status" value="1"/>
</dbReference>
<accession>A0A7S4DR11</accession>
<evidence type="ECO:0000256" key="2">
    <source>
        <dbReference type="ARBA" id="ARBA00022679"/>
    </source>
</evidence>
<dbReference type="InterPro" id="IPR001525">
    <property type="entry name" value="C5_MeTfrase"/>
</dbReference>
<proteinExistence type="inferred from homology"/>
<sequence>MGGMASALNQAKSLYRVAEAYDMNLNANLAYELNFHIRPSCSSIENLKKRQLDKKARFWLLSPPCQPYTRAGKQEDINDPRSRSFLNLLEVLVTLDTPPDYFLMENVKGFDTSKMREFMLTKLRSLSFHIAEFLLQPKQFGIPNTRLRYYCIARRTKPFPGEVTSQINLSIPSMGSSTGQGMADSKATVQPPTLGEFLGKVLLKDDGKTDIESFLVPQRVLKRCGGYRFDIAAPWSRDSACFTKGYGTTHVKGTGSVLLLDEWRTNDRREEPRPPQCRILSGEERARFFTPQEALKLSGFPESYRFPPKLTHRQAWALIGNSLNVCVVANLIRFLHHAE</sequence>
<dbReference type="Pfam" id="PF00145">
    <property type="entry name" value="DNA_methylase"/>
    <property type="match status" value="1"/>
</dbReference>
<dbReference type="SUPFAM" id="SSF53335">
    <property type="entry name" value="S-adenosyl-L-methionine-dependent methyltransferases"/>
    <property type="match status" value="1"/>
</dbReference>
<dbReference type="PANTHER" id="PTHR46098">
    <property type="entry name" value="TRNA (CYTOSINE(38)-C(5))-METHYLTRANSFERASE"/>
    <property type="match status" value="1"/>
</dbReference>
<evidence type="ECO:0000256" key="4">
    <source>
        <dbReference type="PROSITE-ProRule" id="PRU01016"/>
    </source>
</evidence>
<dbReference type="GO" id="GO:0008168">
    <property type="term" value="F:methyltransferase activity"/>
    <property type="evidence" value="ECO:0007669"/>
    <property type="project" value="UniProtKB-KW"/>
</dbReference>
<dbReference type="InterPro" id="IPR029063">
    <property type="entry name" value="SAM-dependent_MTases_sf"/>
</dbReference>
<comment type="similarity">
    <text evidence="4">Belongs to the class I-like SAM-binding methyltransferase superfamily. C5-methyltransferase family.</text>
</comment>
<keyword evidence="3 4" id="KW-0949">S-adenosyl-L-methionine</keyword>
<dbReference type="AlphaFoldDB" id="A0A7S4DR11"/>
<gene>
    <name evidence="5" type="ORF">LGLO00237_LOCUS16170</name>
</gene>
<dbReference type="GO" id="GO:0032259">
    <property type="term" value="P:methylation"/>
    <property type="evidence" value="ECO:0007669"/>
    <property type="project" value="UniProtKB-KW"/>
</dbReference>
<feature type="active site" evidence="4">
    <location>
        <position position="65"/>
    </location>
</feature>
<evidence type="ECO:0008006" key="6">
    <source>
        <dbReference type="Google" id="ProtNLM"/>
    </source>
</evidence>
<keyword evidence="1 4" id="KW-0489">Methyltransferase</keyword>
<evidence type="ECO:0000256" key="1">
    <source>
        <dbReference type="ARBA" id="ARBA00022603"/>
    </source>
</evidence>
<protein>
    <recommendedName>
        <fullName evidence="6">DNA (cytosine-5-)-methyltransferase</fullName>
    </recommendedName>
</protein>
<keyword evidence="2 4" id="KW-0808">Transferase</keyword>
<evidence type="ECO:0000313" key="5">
    <source>
        <dbReference type="EMBL" id="CAE0664566.1"/>
    </source>
</evidence>
<dbReference type="Gene3D" id="3.40.50.150">
    <property type="entry name" value="Vaccinia Virus protein VP39"/>
    <property type="match status" value="1"/>
</dbReference>
<dbReference type="PANTHER" id="PTHR46098:SF1">
    <property type="entry name" value="TRNA (CYTOSINE(38)-C(5))-METHYLTRANSFERASE"/>
    <property type="match status" value="1"/>
</dbReference>
<organism evidence="5">
    <name type="scientific">Lotharella globosa</name>
    <dbReference type="NCBI Taxonomy" id="91324"/>
    <lineage>
        <taxon>Eukaryota</taxon>
        <taxon>Sar</taxon>
        <taxon>Rhizaria</taxon>
        <taxon>Cercozoa</taxon>
        <taxon>Chlorarachniophyceae</taxon>
        <taxon>Lotharella</taxon>
    </lineage>
</organism>
<dbReference type="GO" id="GO:0005634">
    <property type="term" value="C:nucleus"/>
    <property type="evidence" value="ECO:0007669"/>
    <property type="project" value="TreeGrafter"/>
</dbReference>
<reference evidence="5" key="1">
    <citation type="submission" date="2021-01" db="EMBL/GenBank/DDBJ databases">
        <authorList>
            <person name="Corre E."/>
            <person name="Pelletier E."/>
            <person name="Niang G."/>
            <person name="Scheremetjew M."/>
            <person name="Finn R."/>
            <person name="Kale V."/>
            <person name="Holt S."/>
            <person name="Cochrane G."/>
            <person name="Meng A."/>
            <person name="Brown T."/>
            <person name="Cohen L."/>
        </authorList>
    </citation>
    <scope>NUCLEOTIDE SEQUENCE</scope>
    <source>
        <strain evidence="5">CCCM811</strain>
    </source>
</reference>
<dbReference type="InterPro" id="IPR050750">
    <property type="entry name" value="C5-MTase"/>
</dbReference>
<name>A0A7S4DR11_9EUKA</name>
<dbReference type="Gene3D" id="3.90.120.10">
    <property type="entry name" value="DNA Methylase, subunit A, domain 2"/>
    <property type="match status" value="1"/>
</dbReference>
<evidence type="ECO:0000256" key="3">
    <source>
        <dbReference type="ARBA" id="ARBA00022691"/>
    </source>
</evidence>
<dbReference type="EMBL" id="HBIV01022466">
    <property type="protein sequence ID" value="CAE0664566.1"/>
    <property type="molecule type" value="Transcribed_RNA"/>
</dbReference>